<dbReference type="EMBL" id="GGEC01053286">
    <property type="protein sequence ID" value="MBX33770.1"/>
    <property type="molecule type" value="Transcribed_RNA"/>
</dbReference>
<evidence type="ECO:0000313" key="1">
    <source>
        <dbReference type="EMBL" id="MBX33770.1"/>
    </source>
</evidence>
<accession>A0A2P2MU76</accession>
<proteinExistence type="predicted"/>
<dbReference type="AlphaFoldDB" id="A0A2P2MU76"/>
<protein>
    <submittedName>
        <fullName evidence="1">Uncharacterized protein</fullName>
    </submittedName>
</protein>
<reference evidence="1" key="1">
    <citation type="submission" date="2018-02" db="EMBL/GenBank/DDBJ databases">
        <title>Rhizophora mucronata_Transcriptome.</title>
        <authorList>
            <person name="Meera S.P."/>
            <person name="Sreeshan A."/>
            <person name="Augustine A."/>
        </authorList>
    </citation>
    <scope>NUCLEOTIDE SEQUENCE</scope>
    <source>
        <tissue evidence="1">Leaf</tissue>
    </source>
</reference>
<name>A0A2P2MU76_RHIMU</name>
<organism evidence="1">
    <name type="scientific">Rhizophora mucronata</name>
    <name type="common">Asiatic mangrove</name>
    <dbReference type="NCBI Taxonomy" id="61149"/>
    <lineage>
        <taxon>Eukaryota</taxon>
        <taxon>Viridiplantae</taxon>
        <taxon>Streptophyta</taxon>
        <taxon>Embryophyta</taxon>
        <taxon>Tracheophyta</taxon>
        <taxon>Spermatophyta</taxon>
        <taxon>Magnoliopsida</taxon>
        <taxon>eudicotyledons</taxon>
        <taxon>Gunneridae</taxon>
        <taxon>Pentapetalae</taxon>
        <taxon>rosids</taxon>
        <taxon>fabids</taxon>
        <taxon>Malpighiales</taxon>
        <taxon>Rhizophoraceae</taxon>
        <taxon>Rhizophora</taxon>
    </lineage>
</organism>
<sequence>MFCIKRQKLTPSQLTKKFKL</sequence>